<name>A0A3E4QPZ6_9ACTN</name>
<dbReference type="InterPro" id="IPR036390">
    <property type="entry name" value="WH_DNA-bd_sf"/>
</dbReference>
<sequence length="128" mass="14646">MRPPIYHASSKAYQHEKAQCGAHFRPRLDQFKVILHRPGASMNPKIEDIDNVDQKPIPGTRRISAKLGEQHIKDRLIEYGELSTQQLQDLTGMNVNQVRNRIRNLIDMGEVLPTSSASSRNRRYKITG</sequence>
<dbReference type="AlphaFoldDB" id="A0A3E4QPZ6"/>
<proteinExistence type="predicted"/>
<dbReference type="SUPFAM" id="SSF46785">
    <property type="entry name" value="Winged helix' DNA-binding domain"/>
    <property type="match status" value="1"/>
</dbReference>
<dbReference type="EMBL" id="QSRJ01000012">
    <property type="protein sequence ID" value="RGL08146.1"/>
    <property type="molecule type" value="Genomic_DNA"/>
</dbReference>
<protein>
    <submittedName>
        <fullName evidence="1">Uncharacterized protein</fullName>
    </submittedName>
</protein>
<organism evidence="1 2">
    <name type="scientific">Collinsella tanakaei</name>
    <dbReference type="NCBI Taxonomy" id="626935"/>
    <lineage>
        <taxon>Bacteria</taxon>
        <taxon>Bacillati</taxon>
        <taxon>Actinomycetota</taxon>
        <taxon>Coriobacteriia</taxon>
        <taxon>Coriobacteriales</taxon>
        <taxon>Coriobacteriaceae</taxon>
        <taxon>Collinsella</taxon>
    </lineage>
</organism>
<reference evidence="1 2" key="1">
    <citation type="submission" date="2018-08" db="EMBL/GenBank/DDBJ databases">
        <title>A genome reference for cultivated species of the human gut microbiota.</title>
        <authorList>
            <person name="Zou Y."/>
            <person name="Xue W."/>
            <person name="Luo G."/>
        </authorList>
    </citation>
    <scope>NUCLEOTIDE SEQUENCE [LARGE SCALE GENOMIC DNA]</scope>
    <source>
        <strain evidence="1 2">TF08-14</strain>
    </source>
</reference>
<comment type="caution">
    <text evidence="1">The sequence shown here is derived from an EMBL/GenBank/DDBJ whole genome shotgun (WGS) entry which is preliminary data.</text>
</comment>
<accession>A0A3E4QPZ6</accession>
<evidence type="ECO:0000313" key="1">
    <source>
        <dbReference type="EMBL" id="RGL08146.1"/>
    </source>
</evidence>
<gene>
    <name evidence="1" type="ORF">DXC81_09445</name>
</gene>
<evidence type="ECO:0000313" key="2">
    <source>
        <dbReference type="Proteomes" id="UP000260943"/>
    </source>
</evidence>
<dbReference type="Proteomes" id="UP000260943">
    <property type="component" value="Unassembled WGS sequence"/>
</dbReference>